<comment type="caution">
    <text evidence="1">The sequence shown here is derived from an EMBL/GenBank/DDBJ whole genome shotgun (WGS) entry which is preliminary data.</text>
</comment>
<keyword evidence="2" id="KW-1185">Reference proteome</keyword>
<accession>A0A2G8RVC6</accession>
<organism evidence="1 2">
    <name type="scientific">Ganoderma sinense ZZ0214-1</name>
    <dbReference type="NCBI Taxonomy" id="1077348"/>
    <lineage>
        <taxon>Eukaryota</taxon>
        <taxon>Fungi</taxon>
        <taxon>Dikarya</taxon>
        <taxon>Basidiomycota</taxon>
        <taxon>Agaricomycotina</taxon>
        <taxon>Agaricomycetes</taxon>
        <taxon>Polyporales</taxon>
        <taxon>Polyporaceae</taxon>
        <taxon>Ganoderma</taxon>
    </lineage>
</organism>
<evidence type="ECO:0000313" key="1">
    <source>
        <dbReference type="EMBL" id="PIL25476.1"/>
    </source>
</evidence>
<reference evidence="1 2" key="1">
    <citation type="journal article" date="2015" name="Sci. Rep.">
        <title>Chromosome-level genome map provides insights into diverse defense mechanisms in the medicinal fungus Ganoderma sinense.</title>
        <authorList>
            <person name="Zhu Y."/>
            <person name="Xu J."/>
            <person name="Sun C."/>
            <person name="Zhou S."/>
            <person name="Xu H."/>
            <person name="Nelson D.R."/>
            <person name="Qian J."/>
            <person name="Song J."/>
            <person name="Luo H."/>
            <person name="Xiang L."/>
            <person name="Li Y."/>
            <person name="Xu Z."/>
            <person name="Ji A."/>
            <person name="Wang L."/>
            <person name="Lu S."/>
            <person name="Hayward A."/>
            <person name="Sun W."/>
            <person name="Li X."/>
            <person name="Schwartz D.C."/>
            <person name="Wang Y."/>
            <person name="Chen S."/>
        </authorList>
    </citation>
    <scope>NUCLEOTIDE SEQUENCE [LARGE SCALE GENOMIC DNA]</scope>
    <source>
        <strain evidence="1 2">ZZ0214-1</strain>
    </source>
</reference>
<sequence>MSVACQVYIKLLFKRGHGHPLREPEQTQSGGARVLIGDVGYLLGGGFYRLFNTTLPADDPSHERYSVPDGYQSLNLAGLSLTRQA</sequence>
<dbReference type="OrthoDB" id="2804412at2759"/>
<protein>
    <submittedName>
        <fullName evidence="1">Uncharacterized protein</fullName>
    </submittedName>
</protein>
<evidence type="ECO:0000313" key="2">
    <source>
        <dbReference type="Proteomes" id="UP000230002"/>
    </source>
</evidence>
<name>A0A2G8RVC6_9APHY</name>
<proteinExistence type="predicted"/>
<dbReference type="EMBL" id="AYKW01000056">
    <property type="protein sequence ID" value="PIL25476.1"/>
    <property type="molecule type" value="Genomic_DNA"/>
</dbReference>
<dbReference type="STRING" id="1077348.A0A2G8RVC6"/>
<dbReference type="Proteomes" id="UP000230002">
    <property type="component" value="Unassembled WGS sequence"/>
</dbReference>
<dbReference type="AlphaFoldDB" id="A0A2G8RVC6"/>
<gene>
    <name evidence="1" type="ORF">GSI_13366</name>
</gene>